<protein>
    <submittedName>
        <fullName evidence="1">Uncharacterized protein</fullName>
    </submittedName>
</protein>
<accession>A0A5K7XCZ6</accession>
<reference evidence="2" key="1">
    <citation type="submission" date="2019-10" db="EMBL/GenBank/DDBJ databases">
        <title>Lacipirellula parvula gen. nov., sp. nov., representing a lineage of planctomycetes widespread in freshwater anoxic habitats, and description of the family Lacipirellulaceae.</title>
        <authorList>
            <person name="Dedysh S.N."/>
            <person name="Kulichevskaya I.S."/>
            <person name="Beletsky A.V."/>
            <person name="Rakitin A.L."/>
            <person name="Mardanov A.V."/>
            <person name="Ivanova A.A."/>
            <person name="Saltykova V.X."/>
            <person name="Rijpstra W.I.C."/>
            <person name="Sinninghe Damste J.S."/>
            <person name="Ravin N.V."/>
        </authorList>
    </citation>
    <scope>NUCLEOTIDE SEQUENCE [LARGE SCALE GENOMIC DNA]</scope>
    <source>
        <strain evidence="2">PX69</strain>
    </source>
</reference>
<evidence type="ECO:0000313" key="2">
    <source>
        <dbReference type="Proteomes" id="UP000326837"/>
    </source>
</evidence>
<sequence>MQNALMAFQHVGLLTNEPSSVGWTAPYYVFRMLKSFSLQITRFKRFRCTCD</sequence>
<gene>
    <name evidence="1" type="ORF">PLANPX_3867</name>
</gene>
<dbReference type="KEGG" id="lpav:PLANPX_3867"/>
<dbReference type="EMBL" id="AP021861">
    <property type="protein sequence ID" value="BBO34255.1"/>
    <property type="molecule type" value="Genomic_DNA"/>
</dbReference>
<name>A0A5K7XCZ6_9BACT</name>
<organism evidence="1 2">
    <name type="scientific">Lacipirellula parvula</name>
    <dbReference type="NCBI Taxonomy" id="2650471"/>
    <lineage>
        <taxon>Bacteria</taxon>
        <taxon>Pseudomonadati</taxon>
        <taxon>Planctomycetota</taxon>
        <taxon>Planctomycetia</taxon>
        <taxon>Pirellulales</taxon>
        <taxon>Lacipirellulaceae</taxon>
        <taxon>Lacipirellula</taxon>
    </lineage>
</organism>
<proteinExistence type="predicted"/>
<keyword evidence="2" id="KW-1185">Reference proteome</keyword>
<dbReference type="Proteomes" id="UP000326837">
    <property type="component" value="Chromosome"/>
</dbReference>
<dbReference type="AlphaFoldDB" id="A0A5K7XCZ6"/>
<evidence type="ECO:0000313" key="1">
    <source>
        <dbReference type="EMBL" id="BBO34255.1"/>
    </source>
</evidence>